<dbReference type="SUPFAM" id="SSF161098">
    <property type="entry name" value="MetI-like"/>
    <property type="match status" value="1"/>
</dbReference>
<keyword evidence="5 7" id="KW-1133">Transmembrane helix</keyword>
<feature type="domain" description="ABC transmembrane type-1" evidence="8">
    <location>
        <begin position="85"/>
        <end position="276"/>
    </location>
</feature>
<sequence>MSTCAASTRRCSVAKRKPFRIASLFKLLAMVAVCFWSGLPIALIFISSLKLPRDIFASPPSLFFTPTLDNYARLWAEAGNIFQGLLNSLIVTIGTMSLAVLVSLLAAYAYSRYRSRWLSVSAFFLIAIRLIPPIVITIPLFPAVNALSLNDTHFILIILYTAFFVSLGTFVMRTFIDQIPRELDEAAIIDGATRLQVITKVILPLSAQGIVAVAVFIIVFAWNEFLFAFIFTSSFAKTAPLALAELNDSFDGVQWGVVFSAATVQLVPILLFIIITQKYLVAGLTAGATKG</sequence>
<evidence type="ECO:0000256" key="7">
    <source>
        <dbReference type="RuleBase" id="RU363032"/>
    </source>
</evidence>
<keyword evidence="4 7" id="KW-0812">Transmembrane</keyword>
<evidence type="ECO:0000256" key="6">
    <source>
        <dbReference type="ARBA" id="ARBA00023136"/>
    </source>
</evidence>
<organism evidence="9 10">
    <name type="scientific">Devosia sediminis</name>
    <dbReference type="NCBI Taxonomy" id="2798801"/>
    <lineage>
        <taxon>Bacteria</taxon>
        <taxon>Pseudomonadati</taxon>
        <taxon>Pseudomonadota</taxon>
        <taxon>Alphaproteobacteria</taxon>
        <taxon>Hyphomicrobiales</taxon>
        <taxon>Devosiaceae</taxon>
        <taxon>Devosia</taxon>
    </lineage>
</organism>
<proteinExistence type="inferred from homology"/>
<evidence type="ECO:0000256" key="2">
    <source>
        <dbReference type="ARBA" id="ARBA00022448"/>
    </source>
</evidence>
<keyword evidence="2 7" id="KW-0813">Transport</keyword>
<feature type="transmembrane region" description="Helical" evidence="7">
    <location>
        <begin position="252"/>
        <end position="275"/>
    </location>
</feature>
<keyword evidence="3" id="KW-1003">Cell membrane</keyword>
<evidence type="ECO:0000313" key="10">
    <source>
        <dbReference type="Proteomes" id="UP000602124"/>
    </source>
</evidence>
<protein>
    <submittedName>
        <fullName evidence="9">Carbohydrate ABC transporter permease</fullName>
    </submittedName>
</protein>
<evidence type="ECO:0000313" key="9">
    <source>
        <dbReference type="EMBL" id="MBJ3786472.1"/>
    </source>
</evidence>
<dbReference type="InterPro" id="IPR050901">
    <property type="entry name" value="BP-dep_ABC_trans_perm"/>
</dbReference>
<dbReference type="CDD" id="cd06261">
    <property type="entry name" value="TM_PBP2"/>
    <property type="match status" value="1"/>
</dbReference>
<accession>A0A934IY01</accession>
<comment type="caution">
    <text evidence="9">The sequence shown here is derived from an EMBL/GenBank/DDBJ whole genome shotgun (WGS) entry which is preliminary data.</text>
</comment>
<evidence type="ECO:0000256" key="4">
    <source>
        <dbReference type="ARBA" id="ARBA00022692"/>
    </source>
</evidence>
<dbReference type="Proteomes" id="UP000602124">
    <property type="component" value="Unassembled WGS sequence"/>
</dbReference>
<dbReference type="GO" id="GO:0055085">
    <property type="term" value="P:transmembrane transport"/>
    <property type="evidence" value="ECO:0007669"/>
    <property type="project" value="InterPro"/>
</dbReference>
<name>A0A934IY01_9HYPH</name>
<dbReference type="GO" id="GO:0005886">
    <property type="term" value="C:plasma membrane"/>
    <property type="evidence" value="ECO:0007669"/>
    <property type="project" value="UniProtKB-SubCell"/>
</dbReference>
<evidence type="ECO:0000259" key="8">
    <source>
        <dbReference type="PROSITE" id="PS50928"/>
    </source>
</evidence>
<dbReference type="Pfam" id="PF00528">
    <property type="entry name" value="BPD_transp_1"/>
    <property type="match status" value="1"/>
</dbReference>
<feature type="transmembrane region" description="Helical" evidence="7">
    <location>
        <begin position="24"/>
        <end position="46"/>
    </location>
</feature>
<keyword evidence="10" id="KW-1185">Reference proteome</keyword>
<evidence type="ECO:0000256" key="3">
    <source>
        <dbReference type="ARBA" id="ARBA00022475"/>
    </source>
</evidence>
<dbReference type="PROSITE" id="PS50928">
    <property type="entry name" value="ABC_TM1"/>
    <property type="match status" value="1"/>
</dbReference>
<dbReference type="Gene3D" id="1.10.3720.10">
    <property type="entry name" value="MetI-like"/>
    <property type="match status" value="1"/>
</dbReference>
<dbReference type="InterPro" id="IPR035906">
    <property type="entry name" value="MetI-like_sf"/>
</dbReference>
<comment type="subcellular location">
    <subcellularLocation>
        <location evidence="1 7">Cell membrane</location>
        <topology evidence="1 7">Multi-pass membrane protein</topology>
    </subcellularLocation>
</comment>
<dbReference type="PANTHER" id="PTHR32243">
    <property type="entry name" value="MALTOSE TRANSPORT SYSTEM PERMEASE-RELATED"/>
    <property type="match status" value="1"/>
</dbReference>
<evidence type="ECO:0000256" key="5">
    <source>
        <dbReference type="ARBA" id="ARBA00022989"/>
    </source>
</evidence>
<feature type="transmembrane region" description="Helical" evidence="7">
    <location>
        <begin position="117"/>
        <end position="141"/>
    </location>
</feature>
<gene>
    <name evidence="9" type="ORF">JEQ47_17235</name>
</gene>
<feature type="transmembrane region" description="Helical" evidence="7">
    <location>
        <begin position="210"/>
        <end position="232"/>
    </location>
</feature>
<comment type="similarity">
    <text evidence="7">Belongs to the binding-protein-dependent transport system permease family.</text>
</comment>
<dbReference type="PANTHER" id="PTHR32243:SF52">
    <property type="entry name" value="ABC TRANSPORTER PERMEASE PROTEIN"/>
    <property type="match status" value="1"/>
</dbReference>
<feature type="transmembrane region" description="Helical" evidence="7">
    <location>
        <begin position="89"/>
        <end position="110"/>
    </location>
</feature>
<dbReference type="EMBL" id="JAEKMH010000004">
    <property type="protein sequence ID" value="MBJ3786472.1"/>
    <property type="molecule type" value="Genomic_DNA"/>
</dbReference>
<dbReference type="AlphaFoldDB" id="A0A934IY01"/>
<keyword evidence="6 7" id="KW-0472">Membrane</keyword>
<dbReference type="InterPro" id="IPR000515">
    <property type="entry name" value="MetI-like"/>
</dbReference>
<reference evidence="9" key="1">
    <citation type="submission" date="2020-12" db="EMBL/GenBank/DDBJ databases">
        <title>Devosia sp. MSA67 isolated from Mo River.</title>
        <authorList>
            <person name="Ma F."/>
            <person name="Zi Z."/>
        </authorList>
    </citation>
    <scope>NUCLEOTIDE SEQUENCE</scope>
    <source>
        <strain evidence="9">MSA67</strain>
    </source>
</reference>
<evidence type="ECO:0000256" key="1">
    <source>
        <dbReference type="ARBA" id="ARBA00004651"/>
    </source>
</evidence>
<feature type="transmembrane region" description="Helical" evidence="7">
    <location>
        <begin position="153"/>
        <end position="172"/>
    </location>
</feature>